<proteinExistence type="predicted"/>
<reference evidence="2" key="2">
    <citation type="submission" date="2020-07" db="EMBL/GenBank/DDBJ databases">
        <authorList>
            <person name="Vera ALvarez R."/>
            <person name="Arias-Moreno D.M."/>
            <person name="Jimenez-Jacinto V."/>
            <person name="Jimenez-Bremont J.F."/>
            <person name="Swaminathan K."/>
            <person name="Moose S.P."/>
            <person name="Guerrero-Gonzalez M.L."/>
            <person name="Marino-Ramirez L."/>
            <person name="Landsman D."/>
            <person name="Rodriguez-Kessler M."/>
            <person name="Delgado-Sanchez P."/>
        </authorList>
    </citation>
    <scope>NUCLEOTIDE SEQUENCE</scope>
    <source>
        <tissue evidence="2">Cladode</tissue>
    </source>
</reference>
<name>A0A7C8ZC64_OPUST</name>
<dbReference type="EMBL" id="GISG01110988">
    <property type="protein sequence ID" value="MBA4638851.1"/>
    <property type="molecule type" value="Transcribed_RNA"/>
</dbReference>
<sequence>MVATSSHYGAFEFQFLVDRLSGGERDGEKEGDYIGEEHKQKHRGIKEQGQASKRGVDEAKEWNGRRDRSWPLVPCRATKIRRRTLSSSLVQAITDQLYVKLMGKEYGGPRQGANWYCLPESIEDIVWTSN</sequence>
<accession>A0A7C8ZC64</accession>
<dbReference type="AlphaFoldDB" id="A0A7C8ZC64"/>
<protein>
    <submittedName>
        <fullName evidence="2">Uncharacterized protein</fullName>
    </submittedName>
</protein>
<reference evidence="2" key="1">
    <citation type="journal article" date="2013" name="J. Plant Res.">
        <title>Effect of fungi and light on seed germination of three Opuntia species from semiarid lands of central Mexico.</title>
        <authorList>
            <person name="Delgado-Sanchez P."/>
            <person name="Jimenez-Bremont J.F."/>
            <person name="Guerrero-Gonzalez Mde L."/>
            <person name="Flores J."/>
        </authorList>
    </citation>
    <scope>NUCLEOTIDE SEQUENCE</scope>
    <source>
        <tissue evidence="2">Cladode</tissue>
    </source>
</reference>
<organism evidence="2">
    <name type="scientific">Opuntia streptacantha</name>
    <name type="common">Prickly pear cactus</name>
    <name type="synonym">Opuntia cardona</name>
    <dbReference type="NCBI Taxonomy" id="393608"/>
    <lineage>
        <taxon>Eukaryota</taxon>
        <taxon>Viridiplantae</taxon>
        <taxon>Streptophyta</taxon>
        <taxon>Embryophyta</taxon>
        <taxon>Tracheophyta</taxon>
        <taxon>Spermatophyta</taxon>
        <taxon>Magnoliopsida</taxon>
        <taxon>eudicotyledons</taxon>
        <taxon>Gunneridae</taxon>
        <taxon>Pentapetalae</taxon>
        <taxon>Caryophyllales</taxon>
        <taxon>Cactineae</taxon>
        <taxon>Cactaceae</taxon>
        <taxon>Opuntioideae</taxon>
        <taxon>Opuntia</taxon>
    </lineage>
</organism>
<evidence type="ECO:0000313" key="2">
    <source>
        <dbReference type="EMBL" id="MBA4638851.1"/>
    </source>
</evidence>
<feature type="region of interest" description="Disordered" evidence="1">
    <location>
        <begin position="22"/>
        <end position="60"/>
    </location>
</feature>
<feature type="compositionally biased region" description="Basic and acidic residues" evidence="1">
    <location>
        <begin position="22"/>
        <end position="39"/>
    </location>
</feature>
<evidence type="ECO:0000256" key="1">
    <source>
        <dbReference type="SAM" id="MobiDB-lite"/>
    </source>
</evidence>